<evidence type="ECO:0000313" key="8">
    <source>
        <dbReference type="Proteomes" id="UP001221757"/>
    </source>
</evidence>
<feature type="compositionally biased region" description="Acidic residues" evidence="6">
    <location>
        <begin position="74"/>
        <end position="83"/>
    </location>
</feature>
<evidence type="ECO:0000256" key="1">
    <source>
        <dbReference type="ARBA" id="ARBA00004123"/>
    </source>
</evidence>
<gene>
    <name evidence="7" type="ORF">B0H17DRAFT_1207830</name>
</gene>
<dbReference type="GO" id="GO:0005634">
    <property type="term" value="C:nucleus"/>
    <property type="evidence" value="ECO:0007669"/>
    <property type="project" value="UniProtKB-SubCell"/>
</dbReference>
<comment type="subcellular location">
    <subcellularLocation>
        <location evidence="1">Nucleus</location>
    </subcellularLocation>
</comment>
<evidence type="ECO:0000256" key="2">
    <source>
        <dbReference type="ARBA" id="ARBA00022723"/>
    </source>
</evidence>
<keyword evidence="8" id="KW-1185">Reference proteome</keyword>
<accession>A0AAD7D255</accession>
<name>A0AAD7D255_MYCRO</name>
<proteinExistence type="predicted"/>
<sequence>MSVLQMGHFTMDNASNNATFMTHLALLLAERGVLDFNAKENYIRCFAHIINLASQTVIRAMEKQDSHVQHSDTETESESDDDTPGLAVRARRRAGPIRRARKTVAFIRKSGQRRDELLSIIKTGNETQLWTEVREVGVNVEQVPVALSEVTVLLDVKTRGDSVFFMLRHLRYLRQPVTRFFAMNRDAQAFRHTLENRNWDRLEILELVLQQPHTIQTITSSESTPILAATIPAFELFMSSWETILAIARKYYDKFADTNAYIIAMFINPSIRLEWIKRNWSWGDQENAKKIILNKVKNAAHIFDAFVEKLGSSRNIETTMWQVRSLVPPVLKAPAILLTLVLMVPARRPGSVHQRQRLQ</sequence>
<keyword evidence="2" id="KW-0479">Metal-binding</keyword>
<dbReference type="AlphaFoldDB" id="A0AAD7D255"/>
<feature type="compositionally biased region" description="Basic and acidic residues" evidence="6">
    <location>
        <begin position="63"/>
        <end position="73"/>
    </location>
</feature>
<organism evidence="7 8">
    <name type="scientific">Mycena rosella</name>
    <name type="common">Pink bonnet</name>
    <name type="synonym">Agaricus rosellus</name>
    <dbReference type="NCBI Taxonomy" id="1033263"/>
    <lineage>
        <taxon>Eukaryota</taxon>
        <taxon>Fungi</taxon>
        <taxon>Dikarya</taxon>
        <taxon>Basidiomycota</taxon>
        <taxon>Agaricomycotina</taxon>
        <taxon>Agaricomycetes</taxon>
        <taxon>Agaricomycetidae</taxon>
        <taxon>Agaricales</taxon>
        <taxon>Marasmiineae</taxon>
        <taxon>Mycenaceae</taxon>
        <taxon>Mycena</taxon>
    </lineage>
</organism>
<keyword evidence="3" id="KW-0863">Zinc-finger</keyword>
<keyword evidence="4" id="KW-0862">Zinc</keyword>
<dbReference type="Proteomes" id="UP001221757">
    <property type="component" value="Unassembled WGS sequence"/>
</dbReference>
<feature type="region of interest" description="Disordered" evidence="6">
    <location>
        <begin position="63"/>
        <end position="92"/>
    </location>
</feature>
<evidence type="ECO:0000256" key="5">
    <source>
        <dbReference type="ARBA" id="ARBA00023242"/>
    </source>
</evidence>
<dbReference type="PANTHER" id="PTHR46481">
    <property type="entry name" value="ZINC FINGER BED DOMAIN-CONTAINING PROTEIN 4"/>
    <property type="match status" value="1"/>
</dbReference>
<dbReference type="GO" id="GO:0008270">
    <property type="term" value="F:zinc ion binding"/>
    <property type="evidence" value="ECO:0007669"/>
    <property type="project" value="UniProtKB-KW"/>
</dbReference>
<keyword evidence="5" id="KW-0539">Nucleus</keyword>
<evidence type="ECO:0000256" key="3">
    <source>
        <dbReference type="ARBA" id="ARBA00022771"/>
    </source>
</evidence>
<evidence type="ECO:0000313" key="7">
    <source>
        <dbReference type="EMBL" id="KAJ7675195.1"/>
    </source>
</evidence>
<dbReference type="PANTHER" id="PTHR46481:SF10">
    <property type="entry name" value="ZINC FINGER BED DOMAIN-CONTAINING PROTEIN 39"/>
    <property type="match status" value="1"/>
</dbReference>
<dbReference type="InterPro" id="IPR012337">
    <property type="entry name" value="RNaseH-like_sf"/>
</dbReference>
<evidence type="ECO:0000256" key="4">
    <source>
        <dbReference type="ARBA" id="ARBA00022833"/>
    </source>
</evidence>
<dbReference type="InterPro" id="IPR052035">
    <property type="entry name" value="ZnF_BED_domain_contain"/>
</dbReference>
<comment type="caution">
    <text evidence="7">The sequence shown here is derived from an EMBL/GenBank/DDBJ whole genome shotgun (WGS) entry which is preliminary data.</text>
</comment>
<protein>
    <submittedName>
        <fullName evidence="7">Ribonuclease H-like domain-containing protein</fullName>
    </submittedName>
</protein>
<reference evidence="7" key="1">
    <citation type="submission" date="2023-03" db="EMBL/GenBank/DDBJ databases">
        <title>Massive genome expansion in bonnet fungi (Mycena s.s.) driven by repeated elements and novel gene families across ecological guilds.</title>
        <authorList>
            <consortium name="Lawrence Berkeley National Laboratory"/>
            <person name="Harder C.B."/>
            <person name="Miyauchi S."/>
            <person name="Viragh M."/>
            <person name="Kuo A."/>
            <person name="Thoen E."/>
            <person name="Andreopoulos B."/>
            <person name="Lu D."/>
            <person name="Skrede I."/>
            <person name="Drula E."/>
            <person name="Henrissat B."/>
            <person name="Morin E."/>
            <person name="Kohler A."/>
            <person name="Barry K."/>
            <person name="LaButti K."/>
            <person name="Morin E."/>
            <person name="Salamov A."/>
            <person name="Lipzen A."/>
            <person name="Mereny Z."/>
            <person name="Hegedus B."/>
            <person name="Baldrian P."/>
            <person name="Stursova M."/>
            <person name="Weitz H."/>
            <person name="Taylor A."/>
            <person name="Grigoriev I.V."/>
            <person name="Nagy L.G."/>
            <person name="Martin F."/>
            <person name="Kauserud H."/>
        </authorList>
    </citation>
    <scope>NUCLEOTIDE SEQUENCE</scope>
    <source>
        <strain evidence="7">CBHHK067</strain>
    </source>
</reference>
<dbReference type="SUPFAM" id="SSF53098">
    <property type="entry name" value="Ribonuclease H-like"/>
    <property type="match status" value="1"/>
</dbReference>
<evidence type="ECO:0000256" key="6">
    <source>
        <dbReference type="SAM" id="MobiDB-lite"/>
    </source>
</evidence>
<dbReference type="EMBL" id="JARKIE010000151">
    <property type="protein sequence ID" value="KAJ7675195.1"/>
    <property type="molecule type" value="Genomic_DNA"/>
</dbReference>